<feature type="transmembrane region" description="Helical" evidence="1">
    <location>
        <begin position="21"/>
        <end position="43"/>
    </location>
</feature>
<dbReference type="Pfam" id="PF12679">
    <property type="entry name" value="ABC2_membrane_2"/>
    <property type="match status" value="1"/>
</dbReference>
<evidence type="ECO:0000313" key="2">
    <source>
        <dbReference type="EMBL" id="ARD85051.1"/>
    </source>
</evidence>
<evidence type="ECO:0000313" key="5">
    <source>
        <dbReference type="Proteomes" id="UP000546917"/>
    </source>
</evidence>
<dbReference type="PANTHER" id="PTHR43471">
    <property type="entry name" value="ABC TRANSPORTER PERMEASE"/>
    <property type="match status" value="1"/>
</dbReference>
<dbReference type="GO" id="GO:0140359">
    <property type="term" value="F:ABC-type transporter activity"/>
    <property type="evidence" value="ECO:0007669"/>
    <property type="project" value="InterPro"/>
</dbReference>
<dbReference type="Proteomes" id="UP000546917">
    <property type="component" value="Unassembled WGS sequence"/>
</dbReference>
<evidence type="ECO:0000256" key="1">
    <source>
        <dbReference type="SAM" id="Phobius"/>
    </source>
</evidence>
<dbReference type="GO" id="GO:0005886">
    <property type="term" value="C:plasma membrane"/>
    <property type="evidence" value="ECO:0007669"/>
    <property type="project" value="UniProtKB-SubCell"/>
</dbReference>
<dbReference type="GeneID" id="16024405"/>
<dbReference type="EMBL" id="JABGBP010000179">
    <property type="protein sequence ID" value="NOL60272.1"/>
    <property type="molecule type" value="Genomic_DNA"/>
</dbReference>
<dbReference type="AlphaFoldDB" id="A0A1V0N4L8"/>
<dbReference type="KEGG" id="fai:FAD_1177"/>
<evidence type="ECO:0000313" key="3">
    <source>
        <dbReference type="EMBL" id="NOL60272.1"/>
    </source>
</evidence>
<accession>A0A1V0N4L8</accession>
<proteinExistence type="predicted"/>
<reference evidence="2 4" key="1">
    <citation type="submission" date="2011-10" db="EMBL/GenBank/DDBJ databases">
        <title>Metabolic and evolutionary patterns in the extreme acidophile Ferroplasma acidiphilum.</title>
        <authorList>
            <person name="Golyshina O.V."/>
            <person name="Kozyavkin S.A."/>
            <person name="Tatusov R.L."/>
            <person name="Slesarev A.I."/>
            <person name="Golyshin P.N."/>
        </authorList>
    </citation>
    <scope>NUCLEOTIDE SEQUENCE [LARGE SCALE GENOMIC DNA]</scope>
    <source>
        <strain evidence="2">Berkeley</strain>
        <strain evidence="4">Y</strain>
    </source>
</reference>
<gene>
    <name evidence="2" type="ORF">FAD_1177</name>
    <name evidence="3" type="ORF">HLB00_05415</name>
</gene>
<keyword evidence="1" id="KW-1133">Transmembrane helix</keyword>
<feature type="transmembrane region" description="Helical" evidence="1">
    <location>
        <begin position="115"/>
        <end position="142"/>
    </location>
</feature>
<keyword evidence="1" id="KW-0812">Transmembrane</keyword>
<feature type="transmembrane region" description="Helical" evidence="1">
    <location>
        <begin position="148"/>
        <end position="174"/>
    </location>
</feature>
<reference evidence="3 5" key="2">
    <citation type="submission" date="2020-05" db="EMBL/GenBank/DDBJ databases">
        <authorList>
            <person name="Zhang R."/>
        </authorList>
    </citation>
    <scope>NUCLEOTIDE SEQUENCE [LARGE SCALE GENOMIC DNA]</scope>
    <source>
        <strain evidence="3 5">DSM 28986</strain>
    </source>
</reference>
<feature type="transmembrane region" description="Helical" evidence="1">
    <location>
        <begin position="245"/>
        <end position="267"/>
    </location>
</feature>
<dbReference type="Proteomes" id="UP000192050">
    <property type="component" value="Chromosome"/>
</dbReference>
<feature type="transmembrane region" description="Helical" evidence="1">
    <location>
        <begin position="63"/>
        <end position="83"/>
    </location>
</feature>
<dbReference type="STRING" id="74969.FAD_1177"/>
<name>A0A1V0N4L8_9ARCH</name>
<dbReference type="RefSeq" id="WP_009886279.1">
    <property type="nucleotide sequence ID" value="NZ_CP015363.1"/>
</dbReference>
<dbReference type="OrthoDB" id="57122at2157"/>
<feature type="transmembrane region" description="Helical" evidence="1">
    <location>
        <begin position="181"/>
        <end position="203"/>
    </location>
</feature>
<keyword evidence="1" id="KW-0472">Membrane</keyword>
<dbReference type="EMBL" id="CP015363">
    <property type="protein sequence ID" value="ARD85051.1"/>
    <property type="molecule type" value="Genomic_DNA"/>
</dbReference>
<organism evidence="2 4">
    <name type="scientific">Ferroplasma acidiphilum</name>
    <dbReference type="NCBI Taxonomy" id="74969"/>
    <lineage>
        <taxon>Archaea</taxon>
        <taxon>Methanobacteriati</taxon>
        <taxon>Thermoplasmatota</taxon>
        <taxon>Thermoplasmata</taxon>
        <taxon>Thermoplasmatales</taxon>
        <taxon>Ferroplasmaceae</taxon>
        <taxon>Ferroplasma</taxon>
    </lineage>
</organism>
<sequence length="273" mass="31470">MSKTSTIYLQYIKNYYRSRSFFLMLFLILLIGSMMSYFSFKYVNDLPSFLGGTVFPASMKVNVFYYLWTLVLLYIPVFASVFFGSPAISSEIENKTAYFIFPLPINRYKLFFGKYFAAFTVTMFIVGIYLIFEVFTLSYLLGAIPATYFSYSFIMLVLFILSIMSVTFLISAIFNKNTYAYITVFVIYYIFFEAGSFIIELLYKYTPVYFLNDAASIIERVYININPGNAFVSHIDINPASFSEIMLSALIMVIYAVIALVIGMLLFDKKEVS</sequence>
<protein>
    <submittedName>
        <fullName evidence="3">ABC transporter permease</fullName>
    </submittedName>
    <submittedName>
        <fullName evidence="2">ABC-2-type family permease</fullName>
    </submittedName>
</protein>
<keyword evidence="4" id="KW-1185">Reference proteome</keyword>
<evidence type="ECO:0000313" key="4">
    <source>
        <dbReference type="Proteomes" id="UP000192050"/>
    </source>
</evidence>